<keyword evidence="1" id="KW-1133">Transmembrane helix</keyword>
<feature type="transmembrane region" description="Helical" evidence="1">
    <location>
        <begin position="16"/>
        <end position="38"/>
    </location>
</feature>
<proteinExistence type="predicted"/>
<sequence>KQLLYAGFNQFVLMDLFFITLNCVFSSVLDCIFVFYILRKQLRSTTVANNFGMLDLINSS</sequence>
<organism evidence="2 3">
    <name type="scientific">Adineta steineri</name>
    <dbReference type="NCBI Taxonomy" id="433720"/>
    <lineage>
        <taxon>Eukaryota</taxon>
        <taxon>Metazoa</taxon>
        <taxon>Spiralia</taxon>
        <taxon>Gnathifera</taxon>
        <taxon>Rotifera</taxon>
        <taxon>Eurotatoria</taxon>
        <taxon>Bdelloidea</taxon>
        <taxon>Adinetida</taxon>
        <taxon>Adinetidae</taxon>
        <taxon>Adineta</taxon>
    </lineage>
</organism>
<feature type="non-terminal residue" evidence="2">
    <location>
        <position position="1"/>
    </location>
</feature>
<keyword evidence="1" id="KW-0472">Membrane</keyword>
<comment type="caution">
    <text evidence="2">The sequence shown here is derived from an EMBL/GenBank/DDBJ whole genome shotgun (WGS) entry which is preliminary data.</text>
</comment>
<dbReference type="EMBL" id="CAJOBB010010523">
    <property type="protein sequence ID" value="CAF4246359.1"/>
    <property type="molecule type" value="Genomic_DNA"/>
</dbReference>
<gene>
    <name evidence="2" type="ORF">KXQ929_LOCUS42560</name>
</gene>
<evidence type="ECO:0000256" key="1">
    <source>
        <dbReference type="SAM" id="Phobius"/>
    </source>
</evidence>
<name>A0A820EC35_9BILA</name>
<dbReference type="AlphaFoldDB" id="A0A820EC35"/>
<accession>A0A820EC35</accession>
<reference evidence="2" key="1">
    <citation type="submission" date="2021-02" db="EMBL/GenBank/DDBJ databases">
        <authorList>
            <person name="Nowell W R."/>
        </authorList>
    </citation>
    <scope>NUCLEOTIDE SEQUENCE</scope>
</reference>
<evidence type="ECO:0000313" key="3">
    <source>
        <dbReference type="Proteomes" id="UP000663868"/>
    </source>
</evidence>
<dbReference type="Proteomes" id="UP000663868">
    <property type="component" value="Unassembled WGS sequence"/>
</dbReference>
<protein>
    <submittedName>
        <fullName evidence="2">Uncharacterized protein</fullName>
    </submittedName>
</protein>
<evidence type="ECO:0000313" key="2">
    <source>
        <dbReference type="EMBL" id="CAF4246359.1"/>
    </source>
</evidence>
<keyword evidence="1" id="KW-0812">Transmembrane</keyword>